<dbReference type="InterPro" id="IPR029058">
    <property type="entry name" value="AB_hydrolase_fold"/>
</dbReference>
<dbReference type="Gene3D" id="3.40.50.1820">
    <property type="entry name" value="alpha/beta hydrolase"/>
    <property type="match status" value="1"/>
</dbReference>
<accession>A0A107FPH8</accession>
<protein>
    <recommendedName>
        <fullName evidence="3">Acetyltransferase and hydrolase with the alpha/beta hydrolase fold protein</fullName>
    </recommendedName>
</protein>
<dbReference type="SUPFAM" id="SSF53474">
    <property type="entry name" value="alpha/beta-Hydrolases"/>
    <property type="match status" value="1"/>
</dbReference>
<comment type="caution">
    <text evidence="1">The sequence shown here is derived from an EMBL/GenBank/DDBJ whole genome shotgun (WGS) entry which is preliminary data.</text>
</comment>
<dbReference type="Proteomes" id="UP000062998">
    <property type="component" value="Unassembled WGS sequence"/>
</dbReference>
<organism evidence="1 2">
    <name type="scientific">Burkholderia ubonensis</name>
    <dbReference type="NCBI Taxonomy" id="101571"/>
    <lineage>
        <taxon>Bacteria</taxon>
        <taxon>Pseudomonadati</taxon>
        <taxon>Pseudomonadota</taxon>
        <taxon>Betaproteobacteria</taxon>
        <taxon>Burkholderiales</taxon>
        <taxon>Burkholderiaceae</taxon>
        <taxon>Burkholderia</taxon>
        <taxon>Burkholderia cepacia complex</taxon>
    </lineage>
</organism>
<dbReference type="EMBL" id="LPIX01000038">
    <property type="protein sequence ID" value="KWE06128.1"/>
    <property type="molecule type" value="Genomic_DNA"/>
</dbReference>
<dbReference type="OrthoDB" id="9027207at2"/>
<gene>
    <name evidence="1" type="ORF">WL73_10845</name>
</gene>
<evidence type="ECO:0008006" key="3">
    <source>
        <dbReference type="Google" id="ProtNLM"/>
    </source>
</evidence>
<reference evidence="1 2" key="1">
    <citation type="submission" date="2015-11" db="EMBL/GenBank/DDBJ databases">
        <title>Expanding the genomic diversity of Burkholderia species for the development of highly accurate diagnostics.</title>
        <authorList>
            <person name="Sahl J."/>
            <person name="Keim P."/>
            <person name="Wagner D."/>
        </authorList>
    </citation>
    <scope>NUCLEOTIDE SEQUENCE [LARGE SCALE GENOMIC DNA]</scope>
    <source>
        <strain evidence="1 2">MSMB2167WGS</strain>
    </source>
</reference>
<proteinExistence type="predicted"/>
<evidence type="ECO:0000313" key="1">
    <source>
        <dbReference type="EMBL" id="KWE06128.1"/>
    </source>
</evidence>
<name>A0A107FPH8_9BURK</name>
<dbReference type="AlphaFoldDB" id="A0A107FPH8"/>
<evidence type="ECO:0000313" key="2">
    <source>
        <dbReference type="Proteomes" id="UP000062998"/>
    </source>
</evidence>
<sequence>MIASHPAWLPYGFDDWRRHYPSTPFERAPAALDWTARFIDCWHAPGAAARADTIIVLIAGLYSEWIPACFRHAARALHAARHSVLRVPVRSSRGVVEQGRHIVRALHAGMPAGSRFIVLAHSKGGLDALAALHADSGLRARCDGIALVQPPVGPSAIVDELLDRRGARIDPAWLSWTAGKLLRTRWLHAGSRDIGSGRDSGIANLLSALPDDLHCVHVVSWSVERQSRFDAHHPCLDRYRPGCAHDGQFYLDHQTVRGMPQVCLPHLDHGQPVLGGAGFDAGRFWLALVALLDATQPAMAAGAQTR</sequence>
<dbReference type="RefSeq" id="WP_060324066.1">
    <property type="nucleotide sequence ID" value="NZ_JAXKSK010000001.1"/>
</dbReference>